<evidence type="ECO:0000313" key="1">
    <source>
        <dbReference type="EMBL" id="MCZ8535118.1"/>
    </source>
</evidence>
<gene>
    <name evidence="1" type="ORF">M9R61_17570</name>
</gene>
<evidence type="ECO:0000313" key="2">
    <source>
        <dbReference type="Proteomes" id="UP001152172"/>
    </source>
</evidence>
<organism evidence="1 2">
    <name type="scientific">Psychrobacillus psychrodurans</name>
    <dbReference type="NCBI Taxonomy" id="126157"/>
    <lineage>
        <taxon>Bacteria</taxon>
        <taxon>Bacillati</taxon>
        <taxon>Bacillota</taxon>
        <taxon>Bacilli</taxon>
        <taxon>Bacillales</taxon>
        <taxon>Bacillaceae</taxon>
        <taxon>Psychrobacillus</taxon>
    </lineage>
</organism>
<accession>A0A9X3LBW4</accession>
<dbReference type="AlphaFoldDB" id="A0A9X3LBW4"/>
<keyword evidence="2" id="KW-1185">Reference proteome</keyword>
<dbReference type="Pfam" id="PF18950">
    <property type="entry name" value="DUF5694"/>
    <property type="match status" value="1"/>
</dbReference>
<name>A0A9X3LBW4_9BACI</name>
<comment type="caution">
    <text evidence="1">The sequence shown here is derived from an EMBL/GenBank/DDBJ whole genome shotgun (WGS) entry which is preliminary data.</text>
</comment>
<dbReference type="Proteomes" id="UP001152172">
    <property type="component" value="Unassembled WGS sequence"/>
</dbReference>
<reference evidence="1" key="1">
    <citation type="submission" date="2022-05" db="EMBL/GenBank/DDBJ databases">
        <authorList>
            <person name="Colautti A."/>
            <person name="Iacumin L."/>
        </authorList>
    </citation>
    <scope>NUCLEOTIDE SEQUENCE</scope>
    <source>
        <strain evidence="1">DSM 30747</strain>
    </source>
</reference>
<dbReference type="EMBL" id="JAMKBI010000016">
    <property type="protein sequence ID" value="MCZ8535118.1"/>
    <property type="molecule type" value="Genomic_DNA"/>
</dbReference>
<sequence>MKPKILLVGMFHMGGSSDMIQNEIDDVLSPKSQLELADVIRKLKAFKPNKIAVEALKEDDSEINNAYHQYLNNSLKLNKNEIQQIGFRLSAVMENERIYPVDWMGDVGQRNIEEVLEWAKTNQYELYSSIMEEYIPKIVEPPTTGHTIGDMLIHLNQEKRVQHDHALYMQIARIGTGTDYIGVDWVRWWYQRNLTIFSNLSGLVSDSNDRIILLIGAAHIYLVRQFLLESGVFEVESTLHYLQ</sequence>
<dbReference type="InterPro" id="IPR043749">
    <property type="entry name" value="DUF5694"/>
</dbReference>
<dbReference type="RefSeq" id="WP_269923130.1">
    <property type="nucleotide sequence ID" value="NZ_JAMKBI010000016.1"/>
</dbReference>
<protein>
    <submittedName>
        <fullName evidence="1">DUF5694 domain-containing protein</fullName>
    </submittedName>
</protein>
<proteinExistence type="predicted"/>